<dbReference type="AlphaFoldDB" id="A0ABD0LW94"/>
<feature type="signal peptide" evidence="3">
    <location>
        <begin position="1"/>
        <end position="20"/>
    </location>
</feature>
<keyword evidence="2" id="KW-0446">Lipid-binding</keyword>
<comment type="caution">
    <text evidence="5">The sequence shown here is derived from an EMBL/GenBank/DDBJ whole genome shotgun (WGS) entry which is preliminary data.</text>
</comment>
<protein>
    <recommendedName>
        <fullName evidence="4">Lipocalin/cytosolic fatty-acid binding domain-containing protein</fullName>
    </recommendedName>
</protein>
<keyword evidence="6" id="KW-1185">Reference proteome</keyword>
<evidence type="ECO:0000313" key="5">
    <source>
        <dbReference type="EMBL" id="KAK7503899.1"/>
    </source>
</evidence>
<evidence type="ECO:0000256" key="2">
    <source>
        <dbReference type="ARBA" id="ARBA00023121"/>
    </source>
</evidence>
<dbReference type="EMBL" id="JACVVK020000018">
    <property type="protein sequence ID" value="KAK7503899.1"/>
    <property type="molecule type" value="Genomic_DNA"/>
</dbReference>
<evidence type="ECO:0000256" key="3">
    <source>
        <dbReference type="PIRNR" id="PIRNR036893"/>
    </source>
</evidence>
<organism evidence="5 6">
    <name type="scientific">Batillaria attramentaria</name>
    <dbReference type="NCBI Taxonomy" id="370345"/>
    <lineage>
        <taxon>Eukaryota</taxon>
        <taxon>Metazoa</taxon>
        <taxon>Spiralia</taxon>
        <taxon>Lophotrochozoa</taxon>
        <taxon>Mollusca</taxon>
        <taxon>Gastropoda</taxon>
        <taxon>Caenogastropoda</taxon>
        <taxon>Sorbeoconcha</taxon>
        <taxon>Cerithioidea</taxon>
        <taxon>Batillariidae</taxon>
        <taxon>Batillaria</taxon>
    </lineage>
</organism>
<name>A0ABD0LW94_9CAEN</name>
<dbReference type="Gene3D" id="2.40.128.20">
    <property type="match status" value="1"/>
</dbReference>
<comment type="similarity">
    <text evidence="1 3">Belongs to the calycin superfamily. Lipocalin family.</text>
</comment>
<dbReference type="GO" id="GO:0006950">
    <property type="term" value="P:response to stress"/>
    <property type="evidence" value="ECO:0007669"/>
    <property type="project" value="UniProtKB-ARBA"/>
</dbReference>
<dbReference type="PANTHER" id="PTHR10612">
    <property type="entry name" value="APOLIPOPROTEIN D"/>
    <property type="match status" value="1"/>
</dbReference>
<feature type="domain" description="Lipocalin/cytosolic fatty-acid binding" evidence="4">
    <location>
        <begin position="34"/>
        <end position="180"/>
    </location>
</feature>
<dbReference type="PANTHER" id="PTHR10612:SF62">
    <property type="entry name" value="LIPOCALIN_CYTOSOLIC FATTY-ACID BINDING DOMAIN-CONTAINING PROTEIN"/>
    <property type="match status" value="1"/>
</dbReference>
<reference evidence="5 6" key="1">
    <citation type="journal article" date="2023" name="Sci. Data">
        <title>Genome assembly of the Korean intertidal mud-creeper Batillaria attramentaria.</title>
        <authorList>
            <person name="Patra A.K."/>
            <person name="Ho P.T."/>
            <person name="Jun S."/>
            <person name="Lee S.J."/>
            <person name="Kim Y."/>
            <person name="Won Y.J."/>
        </authorList>
    </citation>
    <scope>NUCLEOTIDE SEQUENCE [LARGE SCALE GENOMIC DNA]</scope>
    <source>
        <strain evidence="5">Wonlab-2016</strain>
    </source>
</reference>
<dbReference type="PIRSF" id="PIRSF036893">
    <property type="entry name" value="Lipocalin_ApoD"/>
    <property type="match status" value="1"/>
</dbReference>
<accession>A0ABD0LW94</accession>
<dbReference type="InterPro" id="IPR022271">
    <property type="entry name" value="Lipocalin_ApoD"/>
</dbReference>
<sequence>MAGQLTLIVVCVTLVHVAMGACKFPPPFSNFTMQGYTGLWYELGKVQTAGGAFFEKDCVCTTIDVEPVAGSTSGDASAANSCRKLSPTGEFLKTTGSLTDQVSPGKWKEGFFFLAPKVDYTVIYLDDEFAIEYDCSTLIGLYTNYCIHIMARHPQADPQRIQELLSFAEGLGLNTANLDFQHTRQDGCW</sequence>
<dbReference type="InterPro" id="IPR012674">
    <property type="entry name" value="Calycin"/>
</dbReference>
<keyword evidence="3" id="KW-0732">Signal</keyword>
<dbReference type="GO" id="GO:0008289">
    <property type="term" value="F:lipid binding"/>
    <property type="evidence" value="ECO:0007669"/>
    <property type="project" value="UniProtKB-KW"/>
</dbReference>
<dbReference type="Pfam" id="PF08212">
    <property type="entry name" value="Lipocalin_2"/>
    <property type="match status" value="1"/>
</dbReference>
<proteinExistence type="inferred from homology"/>
<dbReference type="SUPFAM" id="SSF50814">
    <property type="entry name" value="Lipocalins"/>
    <property type="match status" value="1"/>
</dbReference>
<feature type="chain" id="PRO_5044537055" description="Lipocalin/cytosolic fatty-acid binding domain-containing protein" evidence="3">
    <location>
        <begin position="21"/>
        <end position="189"/>
    </location>
</feature>
<dbReference type="InterPro" id="IPR000566">
    <property type="entry name" value="Lipocln_cytosolic_FA-bd_dom"/>
</dbReference>
<dbReference type="Proteomes" id="UP001519460">
    <property type="component" value="Unassembled WGS sequence"/>
</dbReference>
<evidence type="ECO:0000256" key="1">
    <source>
        <dbReference type="ARBA" id="ARBA00006889"/>
    </source>
</evidence>
<evidence type="ECO:0000259" key="4">
    <source>
        <dbReference type="Pfam" id="PF08212"/>
    </source>
</evidence>
<gene>
    <name evidence="5" type="ORF">BaRGS_00005022</name>
</gene>
<evidence type="ECO:0000313" key="6">
    <source>
        <dbReference type="Proteomes" id="UP001519460"/>
    </source>
</evidence>